<feature type="domain" description="SNF2 N-terminal" evidence="2">
    <location>
        <begin position="90"/>
        <end position="116"/>
    </location>
</feature>
<keyword evidence="3" id="KW-0378">Hydrolase</keyword>
<accession>A0ABR2MA39</accession>
<evidence type="ECO:0000313" key="3">
    <source>
        <dbReference type="EMBL" id="KAK8960871.1"/>
    </source>
</evidence>
<comment type="caution">
    <text evidence="3">The sequence shown here is derived from an EMBL/GenBank/DDBJ whole genome shotgun (WGS) entry which is preliminary data.</text>
</comment>
<keyword evidence="3" id="KW-0547">Nucleotide-binding</keyword>
<keyword evidence="4" id="KW-1185">Reference proteome</keyword>
<keyword evidence="3" id="KW-0067">ATP-binding</keyword>
<sequence length="142" mass="15477">MLIEQQTGIPENAAQRYTVLSSFLSQIEEYLQNLGNKIMTSKKQHDVEEAAAAAASSQGLSEEEINGAAACSQEEWLAIEVMNFMFLPIGLQWMLSLYNNKLNGILADEMGLGKGLGSSPVHTNWRGSSSRSGLLSLRSNGR</sequence>
<dbReference type="Gene3D" id="3.40.50.10810">
    <property type="entry name" value="Tandem AAA-ATPase domain"/>
    <property type="match status" value="1"/>
</dbReference>
<proteinExistence type="predicted"/>
<dbReference type="EMBL" id="JBBWWR010000010">
    <property type="protein sequence ID" value="KAK8960871.1"/>
    <property type="molecule type" value="Genomic_DNA"/>
</dbReference>
<name>A0ABR2MA39_9ASPA</name>
<dbReference type="InterPro" id="IPR000330">
    <property type="entry name" value="SNF2_N"/>
</dbReference>
<protein>
    <submittedName>
        <fullName evidence="3">ATP-dependent helicase BRM</fullName>
    </submittedName>
</protein>
<keyword evidence="3" id="KW-0347">Helicase</keyword>
<dbReference type="Pfam" id="PF00176">
    <property type="entry name" value="SNF2-rel_dom"/>
    <property type="match status" value="1"/>
</dbReference>
<dbReference type="GO" id="GO:0004386">
    <property type="term" value="F:helicase activity"/>
    <property type="evidence" value="ECO:0007669"/>
    <property type="project" value="UniProtKB-KW"/>
</dbReference>
<evidence type="ECO:0000313" key="4">
    <source>
        <dbReference type="Proteomes" id="UP001412067"/>
    </source>
</evidence>
<evidence type="ECO:0000259" key="2">
    <source>
        <dbReference type="Pfam" id="PF00176"/>
    </source>
</evidence>
<dbReference type="Proteomes" id="UP001412067">
    <property type="component" value="Unassembled WGS sequence"/>
</dbReference>
<dbReference type="InterPro" id="IPR038718">
    <property type="entry name" value="SNF2-like_sf"/>
</dbReference>
<feature type="region of interest" description="Disordered" evidence="1">
    <location>
        <begin position="123"/>
        <end position="142"/>
    </location>
</feature>
<dbReference type="PANTHER" id="PTHR10799">
    <property type="entry name" value="SNF2/RAD54 HELICASE FAMILY"/>
    <property type="match status" value="1"/>
</dbReference>
<feature type="compositionally biased region" description="Low complexity" evidence="1">
    <location>
        <begin position="126"/>
        <end position="142"/>
    </location>
</feature>
<gene>
    <name evidence="3" type="primary">BRM</name>
    <name evidence="3" type="ORF">KSP40_PGU000700</name>
</gene>
<reference evidence="3 4" key="1">
    <citation type="journal article" date="2022" name="Nat. Plants">
        <title>Genomes of leafy and leafless Platanthera orchids illuminate the evolution of mycoheterotrophy.</title>
        <authorList>
            <person name="Li M.H."/>
            <person name="Liu K.W."/>
            <person name="Li Z."/>
            <person name="Lu H.C."/>
            <person name="Ye Q.L."/>
            <person name="Zhang D."/>
            <person name="Wang J.Y."/>
            <person name="Li Y.F."/>
            <person name="Zhong Z.M."/>
            <person name="Liu X."/>
            <person name="Yu X."/>
            <person name="Liu D.K."/>
            <person name="Tu X.D."/>
            <person name="Liu B."/>
            <person name="Hao Y."/>
            <person name="Liao X.Y."/>
            <person name="Jiang Y.T."/>
            <person name="Sun W.H."/>
            <person name="Chen J."/>
            <person name="Chen Y.Q."/>
            <person name="Ai Y."/>
            <person name="Zhai J.W."/>
            <person name="Wu S.S."/>
            <person name="Zhou Z."/>
            <person name="Hsiao Y.Y."/>
            <person name="Wu W.L."/>
            <person name="Chen Y.Y."/>
            <person name="Lin Y.F."/>
            <person name="Hsu J.L."/>
            <person name="Li C.Y."/>
            <person name="Wang Z.W."/>
            <person name="Zhao X."/>
            <person name="Zhong W.Y."/>
            <person name="Ma X.K."/>
            <person name="Ma L."/>
            <person name="Huang J."/>
            <person name="Chen G.Z."/>
            <person name="Huang M.Z."/>
            <person name="Huang L."/>
            <person name="Peng D.H."/>
            <person name="Luo Y.B."/>
            <person name="Zou S.Q."/>
            <person name="Chen S.P."/>
            <person name="Lan S."/>
            <person name="Tsai W.C."/>
            <person name="Van de Peer Y."/>
            <person name="Liu Z.J."/>
        </authorList>
    </citation>
    <scope>NUCLEOTIDE SEQUENCE [LARGE SCALE GENOMIC DNA]</scope>
    <source>
        <strain evidence="3">Lor288</strain>
    </source>
</reference>
<evidence type="ECO:0000256" key="1">
    <source>
        <dbReference type="SAM" id="MobiDB-lite"/>
    </source>
</evidence>
<organism evidence="3 4">
    <name type="scientific">Platanthera guangdongensis</name>
    <dbReference type="NCBI Taxonomy" id="2320717"/>
    <lineage>
        <taxon>Eukaryota</taxon>
        <taxon>Viridiplantae</taxon>
        <taxon>Streptophyta</taxon>
        <taxon>Embryophyta</taxon>
        <taxon>Tracheophyta</taxon>
        <taxon>Spermatophyta</taxon>
        <taxon>Magnoliopsida</taxon>
        <taxon>Liliopsida</taxon>
        <taxon>Asparagales</taxon>
        <taxon>Orchidaceae</taxon>
        <taxon>Orchidoideae</taxon>
        <taxon>Orchideae</taxon>
        <taxon>Orchidinae</taxon>
        <taxon>Platanthera</taxon>
    </lineage>
</organism>